<feature type="transmembrane region" description="Helical" evidence="1">
    <location>
        <begin position="12"/>
        <end position="29"/>
    </location>
</feature>
<comment type="caution">
    <text evidence="2">The sequence shown here is derived from an EMBL/GenBank/DDBJ whole genome shotgun (WGS) entry which is preliminary data.</text>
</comment>
<organism evidence="2 3">
    <name type="scientific">Gilliamella apicola</name>
    <dbReference type="NCBI Taxonomy" id="1196095"/>
    <lineage>
        <taxon>Bacteria</taxon>
        <taxon>Pseudomonadati</taxon>
        <taxon>Pseudomonadota</taxon>
        <taxon>Gammaproteobacteria</taxon>
        <taxon>Orbales</taxon>
        <taxon>Orbaceae</taxon>
        <taxon>Gilliamella</taxon>
    </lineage>
</organism>
<keyword evidence="1" id="KW-0472">Membrane</keyword>
<proteinExistence type="predicted"/>
<reference evidence="2 3" key="1">
    <citation type="submission" date="2019-07" db="EMBL/GenBank/DDBJ databases">
        <title>Gilliamella genomes.</title>
        <authorList>
            <person name="Zheng H."/>
        </authorList>
    </citation>
    <scope>NUCLEOTIDE SEQUENCE [LARGE SCALE GENOMIC DNA]</scope>
    <source>
        <strain evidence="2 3">W8127</strain>
    </source>
</reference>
<dbReference type="RefSeq" id="WP_144091649.1">
    <property type="nucleotide sequence ID" value="NZ_VMHM01000005.1"/>
</dbReference>
<feature type="transmembrane region" description="Helical" evidence="1">
    <location>
        <begin position="35"/>
        <end position="57"/>
    </location>
</feature>
<dbReference type="Proteomes" id="UP000319483">
    <property type="component" value="Unassembled WGS sequence"/>
</dbReference>
<dbReference type="AlphaFoldDB" id="A0A556SRB4"/>
<evidence type="ECO:0000256" key="1">
    <source>
        <dbReference type="SAM" id="Phobius"/>
    </source>
</evidence>
<accession>A0A556SRB4</accession>
<keyword evidence="1" id="KW-0812">Transmembrane</keyword>
<gene>
    <name evidence="2" type="ORF">FPQ15_04670</name>
</gene>
<protein>
    <recommendedName>
        <fullName evidence="4">DUF2892 domain-containing protein</fullName>
    </recommendedName>
</protein>
<evidence type="ECO:0000313" key="3">
    <source>
        <dbReference type="Proteomes" id="UP000319483"/>
    </source>
</evidence>
<dbReference type="EMBL" id="VMHM01000005">
    <property type="protein sequence ID" value="TSK03681.1"/>
    <property type="molecule type" value="Genomic_DNA"/>
</dbReference>
<evidence type="ECO:0008006" key="4">
    <source>
        <dbReference type="Google" id="ProtNLM"/>
    </source>
</evidence>
<sequence length="66" mass="7516">MYCRNSITLHLIRGLGAVMLIIGIFVFQLSLVTQLFFILCAVLLLRGCPACWFFGLIKKRQIQKGE</sequence>
<keyword evidence="1" id="KW-1133">Transmembrane helix</keyword>
<evidence type="ECO:0000313" key="2">
    <source>
        <dbReference type="EMBL" id="TSK03681.1"/>
    </source>
</evidence>
<name>A0A556SRB4_9GAMM</name>